<dbReference type="Pfam" id="PF05649">
    <property type="entry name" value="Peptidase_M13_N"/>
    <property type="match status" value="1"/>
</dbReference>
<proteinExistence type="predicted"/>
<evidence type="ECO:0000313" key="2">
    <source>
        <dbReference type="EMBL" id="KAK5968361.1"/>
    </source>
</evidence>
<dbReference type="AlphaFoldDB" id="A0AAN8EUF3"/>
<sequence length="84" mass="9938">WFIGTTDRPKRLTRSGSCLTKTKMLYPVAMLAMYARSKSTEILRPMAEEMVKAIITELKDEVQENMWMDKTFKKGSTRYWRWPA</sequence>
<dbReference type="Gene3D" id="1.10.1380.10">
    <property type="entry name" value="Neutral endopeptidase , domain2"/>
    <property type="match status" value="1"/>
</dbReference>
<dbReference type="GO" id="GO:0006508">
    <property type="term" value="P:proteolysis"/>
    <property type="evidence" value="ECO:0007669"/>
    <property type="project" value="InterPro"/>
</dbReference>
<feature type="domain" description="Peptidase M13 N-terminal" evidence="1">
    <location>
        <begin position="8"/>
        <end position="74"/>
    </location>
</feature>
<dbReference type="InterPro" id="IPR008753">
    <property type="entry name" value="Peptidase_M13_N"/>
</dbReference>
<keyword evidence="3" id="KW-1185">Reference proteome</keyword>
<accession>A0AAN8EUF3</accession>
<evidence type="ECO:0000313" key="3">
    <source>
        <dbReference type="Proteomes" id="UP001331761"/>
    </source>
</evidence>
<gene>
    <name evidence="2" type="ORF">GCK32_019545</name>
</gene>
<reference evidence="2 3" key="1">
    <citation type="submission" date="2019-10" db="EMBL/GenBank/DDBJ databases">
        <title>Assembly and Annotation for the nematode Trichostrongylus colubriformis.</title>
        <authorList>
            <person name="Martin J."/>
        </authorList>
    </citation>
    <scope>NUCLEOTIDE SEQUENCE [LARGE SCALE GENOMIC DNA]</scope>
    <source>
        <strain evidence="2">G859</strain>
        <tissue evidence="2">Whole worm</tissue>
    </source>
</reference>
<comment type="caution">
    <text evidence="2">The sequence shown here is derived from an EMBL/GenBank/DDBJ whole genome shotgun (WGS) entry which is preliminary data.</text>
</comment>
<name>A0AAN8EUF3_TRICO</name>
<dbReference type="Proteomes" id="UP001331761">
    <property type="component" value="Unassembled WGS sequence"/>
</dbReference>
<organism evidence="2 3">
    <name type="scientific">Trichostrongylus colubriformis</name>
    <name type="common">Black scour worm</name>
    <dbReference type="NCBI Taxonomy" id="6319"/>
    <lineage>
        <taxon>Eukaryota</taxon>
        <taxon>Metazoa</taxon>
        <taxon>Ecdysozoa</taxon>
        <taxon>Nematoda</taxon>
        <taxon>Chromadorea</taxon>
        <taxon>Rhabditida</taxon>
        <taxon>Rhabditina</taxon>
        <taxon>Rhabditomorpha</taxon>
        <taxon>Strongyloidea</taxon>
        <taxon>Trichostrongylidae</taxon>
        <taxon>Trichostrongylus</taxon>
    </lineage>
</organism>
<dbReference type="InterPro" id="IPR042089">
    <property type="entry name" value="Peptidase_M13_dom_2"/>
</dbReference>
<dbReference type="EMBL" id="WIXE01021470">
    <property type="protein sequence ID" value="KAK5968361.1"/>
    <property type="molecule type" value="Genomic_DNA"/>
</dbReference>
<feature type="non-terminal residue" evidence="2">
    <location>
        <position position="1"/>
    </location>
</feature>
<evidence type="ECO:0000259" key="1">
    <source>
        <dbReference type="Pfam" id="PF05649"/>
    </source>
</evidence>
<protein>
    <recommendedName>
        <fullName evidence="1">Peptidase M13 N-terminal domain-containing protein</fullName>
    </recommendedName>
</protein>